<protein>
    <submittedName>
        <fullName evidence="1">Uncharacterized protein</fullName>
    </submittedName>
</protein>
<comment type="caution">
    <text evidence="1">The sequence shown here is derived from an EMBL/GenBank/DDBJ whole genome shotgun (WGS) entry which is preliminary data.</text>
</comment>
<reference evidence="1 2" key="1">
    <citation type="submission" date="2015-02" db="EMBL/GenBank/DDBJ databases">
        <authorList>
            <person name="Slaby B."/>
            <person name="Hentschel U."/>
        </authorList>
    </citation>
    <scope>NUCLEOTIDE SEQUENCE [LARGE SCALE GENOMIC DNA]</scope>
    <source>
        <strain evidence="1">15L</strain>
    </source>
</reference>
<dbReference type="AlphaFoldDB" id="A0A0G8AWW8"/>
<name>A0A0G8AWW8_9SYNE</name>
<proteinExistence type="predicted"/>
<dbReference type="EMBL" id="JYFQ01000064">
    <property type="protein sequence ID" value="KKZ13887.1"/>
    <property type="molecule type" value="Genomic_DNA"/>
</dbReference>
<sequence length="81" mass="9321">MVVGVNFGTILHKPQRHRELPVHVEAWLQGTFHKIRPKHLDRYVSEFAGRHTVRLLDTVDIMVGMVAGMMGNRLKHQELLA</sequence>
<gene>
    <name evidence="1" type="ORF">TQ37_02895</name>
</gene>
<evidence type="ECO:0000313" key="1">
    <source>
        <dbReference type="EMBL" id="KKZ13887.1"/>
    </source>
</evidence>
<dbReference type="PATRIC" id="fig|1608419.3.peg.2008"/>
<accession>A0A0G8AWW8</accession>
<dbReference type="Proteomes" id="UP000035037">
    <property type="component" value="Unassembled WGS sequence"/>
</dbReference>
<organism evidence="1 2">
    <name type="scientific">Candidatus Synechococcus spongiarum 15L</name>
    <dbReference type="NCBI Taxonomy" id="1608419"/>
    <lineage>
        <taxon>Bacteria</taxon>
        <taxon>Bacillati</taxon>
        <taxon>Cyanobacteriota</taxon>
        <taxon>Cyanophyceae</taxon>
        <taxon>Synechococcales</taxon>
        <taxon>Synechococcaceae</taxon>
        <taxon>Synechococcus</taxon>
    </lineage>
</organism>
<evidence type="ECO:0000313" key="2">
    <source>
        <dbReference type="Proteomes" id="UP000035037"/>
    </source>
</evidence>
<reference evidence="1 2" key="2">
    <citation type="submission" date="2015-05" db="EMBL/GenBank/DDBJ databases">
        <title>Lifestyle Evolution in Cyanobacterial Symbionts of Sponges.</title>
        <authorList>
            <person name="Burgsdorf I."/>
            <person name="Slaby B.M."/>
            <person name="Handley K.M."/>
            <person name="Haber M."/>
            <person name="Blom J."/>
            <person name="Marshall C.W."/>
            <person name="Gilbert J.A."/>
            <person name="Hentschel U."/>
            <person name="Steindler L."/>
        </authorList>
    </citation>
    <scope>NUCLEOTIDE SEQUENCE [LARGE SCALE GENOMIC DNA]</scope>
    <source>
        <strain evidence="1">15L</strain>
    </source>
</reference>